<gene>
    <name evidence="8" type="ORF">TICRE_23010</name>
</gene>
<dbReference type="EMBL" id="LTDM01000064">
    <property type="protein sequence ID" value="OLS01701.1"/>
    <property type="molecule type" value="Genomic_DNA"/>
</dbReference>
<keyword evidence="2" id="KW-0540">Nuclease</keyword>
<dbReference type="Proteomes" id="UP000186112">
    <property type="component" value="Unassembled WGS sequence"/>
</dbReference>
<dbReference type="PANTHER" id="PTHR30636">
    <property type="entry name" value="UPF0701 PROTEIN YICC"/>
    <property type="match status" value="1"/>
</dbReference>
<reference evidence="8 9" key="1">
    <citation type="submission" date="2016-02" db="EMBL/GenBank/DDBJ databases">
        <title>Genome sequence of Tissierella creatinophila DSM 6911.</title>
        <authorList>
            <person name="Poehlein A."/>
            <person name="Daniel R."/>
        </authorList>
    </citation>
    <scope>NUCLEOTIDE SEQUENCE [LARGE SCALE GENOMIC DNA]</scope>
    <source>
        <strain evidence="8 9">DSM 6911</strain>
    </source>
</reference>
<evidence type="ECO:0000256" key="3">
    <source>
        <dbReference type="ARBA" id="ARBA00022759"/>
    </source>
</evidence>
<dbReference type="Pfam" id="PF03755">
    <property type="entry name" value="YicC-like_N"/>
    <property type="match status" value="1"/>
</dbReference>
<dbReference type="AlphaFoldDB" id="A0A1U7M328"/>
<accession>A0A1U7M328</accession>
<dbReference type="PANTHER" id="PTHR30636:SF3">
    <property type="entry name" value="UPF0701 PROTEIN YICC"/>
    <property type="match status" value="1"/>
</dbReference>
<sequence length="293" mass="34183">MVMSMTGYGKGEYENELYKFKIEIKSVNHRYIDISVKAPRQISYLEEAIKKRIKEKLFRGKVDVYINLEYLSESQIDIKIDNELAKSYYCALEELIKNLNLNDNISLNNILNIPDIVKTKKREIDEDSIWKVLNNSLNIALENISYMRAKEGTELKNDILGKLDTINKYVKNIEEKSPEVVIEYKKKLNDRISELIDNNIILDKDRLNNEVAFFADKASIDEEIVRLKSHIKQLKLILEEDESIGRKLDFLIQEFNREINTIGSKSSDVLITGYVVELKSEVEIIREQVQNIE</sequence>
<evidence type="ECO:0000259" key="7">
    <source>
        <dbReference type="Pfam" id="PF08340"/>
    </source>
</evidence>
<comment type="caution">
    <text evidence="8">The sequence shown here is derived from an EMBL/GenBank/DDBJ whole genome shotgun (WGS) entry which is preliminary data.</text>
</comment>
<keyword evidence="4" id="KW-0378">Hydrolase</keyword>
<dbReference type="InterPro" id="IPR005229">
    <property type="entry name" value="YicC/YloC-like"/>
</dbReference>
<protein>
    <recommendedName>
        <fullName evidence="10">YicC-like family, N-terminal region</fullName>
    </recommendedName>
</protein>
<dbReference type="NCBIfam" id="TIGR00255">
    <property type="entry name" value="YicC/YloC family endoribonuclease"/>
    <property type="match status" value="1"/>
</dbReference>
<evidence type="ECO:0000256" key="4">
    <source>
        <dbReference type="ARBA" id="ARBA00022801"/>
    </source>
</evidence>
<evidence type="ECO:0000256" key="5">
    <source>
        <dbReference type="ARBA" id="ARBA00035648"/>
    </source>
</evidence>
<keyword evidence="9" id="KW-1185">Reference proteome</keyword>
<evidence type="ECO:0000313" key="8">
    <source>
        <dbReference type="EMBL" id="OLS01701.1"/>
    </source>
</evidence>
<proteinExistence type="inferred from homology"/>
<dbReference type="InterPro" id="IPR013551">
    <property type="entry name" value="YicC-like_C"/>
</dbReference>
<dbReference type="OrthoDB" id="9771229at2"/>
<keyword evidence="3" id="KW-0255">Endonuclease</keyword>
<dbReference type="InterPro" id="IPR013527">
    <property type="entry name" value="YicC-like_N"/>
</dbReference>
<evidence type="ECO:0000256" key="2">
    <source>
        <dbReference type="ARBA" id="ARBA00022722"/>
    </source>
</evidence>
<comment type="similarity">
    <text evidence="5">Belongs to the YicC/YloC family.</text>
</comment>
<feature type="domain" description="Endoribonuclease YicC-like C-terminal" evidence="7">
    <location>
        <begin position="173"/>
        <end position="293"/>
    </location>
</feature>
<comment type="cofactor">
    <cofactor evidence="1">
        <name>a divalent metal cation</name>
        <dbReference type="ChEBI" id="CHEBI:60240"/>
    </cofactor>
</comment>
<evidence type="ECO:0000313" key="9">
    <source>
        <dbReference type="Proteomes" id="UP000186112"/>
    </source>
</evidence>
<dbReference type="GO" id="GO:0004521">
    <property type="term" value="F:RNA endonuclease activity"/>
    <property type="evidence" value="ECO:0007669"/>
    <property type="project" value="InterPro"/>
</dbReference>
<evidence type="ECO:0000256" key="1">
    <source>
        <dbReference type="ARBA" id="ARBA00001968"/>
    </source>
</evidence>
<dbReference type="GO" id="GO:0016787">
    <property type="term" value="F:hydrolase activity"/>
    <property type="evidence" value="ECO:0007669"/>
    <property type="project" value="UniProtKB-KW"/>
</dbReference>
<evidence type="ECO:0000259" key="6">
    <source>
        <dbReference type="Pfam" id="PF03755"/>
    </source>
</evidence>
<evidence type="ECO:0008006" key="10">
    <source>
        <dbReference type="Google" id="ProtNLM"/>
    </source>
</evidence>
<dbReference type="Pfam" id="PF08340">
    <property type="entry name" value="YicC-like_C"/>
    <property type="match status" value="1"/>
</dbReference>
<name>A0A1U7M328_TISCR</name>
<organism evidence="8 9">
    <name type="scientific">Tissierella creatinophila DSM 6911</name>
    <dbReference type="NCBI Taxonomy" id="1123403"/>
    <lineage>
        <taxon>Bacteria</taxon>
        <taxon>Bacillati</taxon>
        <taxon>Bacillota</taxon>
        <taxon>Tissierellia</taxon>
        <taxon>Tissierellales</taxon>
        <taxon>Tissierellaceae</taxon>
        <taxon>Tissierella</taxon>
    </lineage>
</organism>
<feature type="domain" description="Endoribonuclease YicC-like N-terminal" evidence="6">
    <location>
        <begin position="3"/>
        <end position="156"/>
    </location>
</feature>